<dbReference type="Pfam" id="PF08240">
    <property type="entry name" value="ADH_N"/>
    <property type="match status" value="1"/>
</dbReference>
<evidence type="ECO:0000256" key="1">
    <source>
        <dbReference type="ARBA" id="ARBA00022723"/>
    </source>
</evidence>
<dbReference type="InterPro" id="IPR013149">
    <property type="entry name" value="ADH-like_C"/>
</dbReference>
<dbReference type="InterPro" id="IPR036291">
    <property type="entry name" value="NAD(P)-bd_dom_sf"/>
</dbReference>
<comment type="similarity">
    <text evidence="4">Belongs to the zinc-containing alcohol dehydrogenase family.</text>
</comment>
<dbReference type="Proteomes" id="UP000287969">
    <property type="component" value="Chromosome"/>
</dbReference>
<dbReference type="GO" id="GO:0016491">
    <property type="term" value="F:oxidoreductase activity"/>
    <property type="evidence" value="ECO:0007669"/>
    <property type="project" value="UniProtKB-KW"/>
</dbReference>
<dbReference type="OrthoDB" id="9769198at2"/>
<keyword evidence="2 4" id="KW-0862">Zinc</keyword>
<dbReference type="InterPro" id="IPR050129">
    <property type="entry name" value="Zn_alcohol_dh"/>
</dbReference>
<dbReference type="Gene3D" id="3.40.50.720">
    <property type="entry name" value="NAD(P)-binding Rossmann-like Domain"/>
    <property type="match status" value="1"/>
</dbReference>
<feature type="domain" description="Enoyl reductase (ER)" evidence="5">
    <location>
        <begin position="9"/>
        <end position="341"/>
    </location>
</feature>
<sequence length="349" mass="38606">MKMKVAVMEDIKKMSVKEMDVPEVGAGEVLVKIYQCNICTTDWQTWAGLRKSQGRKLPWVPGHEMSGEIIEIGENVRPELKVGMHVGFIAQGSRACGECFYCRMGHTSRCLNKPKQIEIDGIEGYFGMAQYFVVNSKRVLKLGDDLPYEEGGYLEPTSTAVHGIKRLRVKPNDNVLVIGAGNLGLVNAQVAKIYGGNVLVSEINEERCKIAQSLGLATINPSKEDIAKRVEEITEGRGMDAVILAVGNTKANDQGIQLLSTMGRILFFASGYPTPELNIDSNKIHYNEYELIGTYGADFSDYVIAADLLSKRLVKVDKMISYKVPINEVQRAFELAATPGNYRVSVSMW</sequence>
<evidence type="ECO:0000259" key="5">
    <source>
        <dbReference type="SMART" id="SM00829"/>
    </source>
</evidence>
<dbReference type="InterPro" id="IPR013154">
    <property type="entry name" value="ADH-like_N"/>
</dbReference>
<dbReference type="Pfam" id="PF00107">
    <property type="entry name" value="ADH_zinc_N"/>
    <property type="match status" value="1"/>
</dbReference>
<gene>
    <name evidence="6" type="ORF">EQM13_14115</name>
</gene>
<dbReference type="SMART" id="SM00829">
    <property type="entry name" value="PKS_ER"/>
    <property type="match status" value="1"/>
</dbReference>
<keyword evidence="7" id="KW-1185">Reference proteome</keyword>
<dbReference type="EMBL" id="CP035282">
    <property type="protein sequence ID" value="QAT62620.1"/>
    <property type="molecule type" value="Genomic_DNA"/>
</dbReference>
<reference evidence="7" key="1">
    <citation type="submission" date="2019-01" db="EMBL/GenBank/DDBJ databases">
        <title>Draft genomes of a novel of Sporanaerobacter strains.</title>
        <authorList>
            <person name="Ma S."/>
        </authorList>
    </citation>
    <scope>NUCLEOTIDE SEQUENCE [LARGE SCALE GENOMIC DNA]</scope>
    <source>
        <strain evidence="7">NJN-17</strain>
    </source>
</reference>
<evidence type="ECO:0000256" key="3">
    <source>
        <dbReference type="ARBA" id="ARBA00023002"/>
    </source>
</evidence>
<keyword evidence="3" id="KW-0560">Oxidoreductase</keyword>
<dbReference type="RefSeq" id="WP_071140256.1">
    <property type="nucleotide sequence ID" value="NZ_CP035282.1"/>
</dbReference>
<keyword evidence="1 4" id="KW-0479">Metal-binding</keyword>
<dbReference type="InterPro" id="IPR011032">
    <property type="entry name" value="GroES-like_sf"/>
</dbReference>
<dbReference type="InterPro" id="IPR002328">
    <property type="entry name" value="ADH_Zn_CS"/>
</dbReference>
<evidence type="ECO:0000313" key="6">
    <source>
        <dbReference type="EMBL" id="QAT62620.1"/>
    </source>
</evidence>
<organism evidence="6 7">
    <name type="scientific">Acidilutibacter cellobiosedens</name>
    <dbReference type="NCBI Taxonomy" id="2507161"/>
    <lineage>
        <taxon>Bacteria</taxon>
        <taxon>Bacillati</taxon>
        <taxon>Bacillota</taxon>
        <taxon>Tissierellia</taxon>
        <taxon>Tissierellales</taxon>
        <taxon>Acidilutibacteraceae</taxon>
        <taxon>Acidilutibacter</taxon>
    </lineage>
</organism>
<dbReference type="SUPFAM" id="SSF51735">
    <property type="entry name" value="NAD(P)-binding Rossmann-fold domains"/>
    <property type="match status" value="1"/>
</dbReference>
<dbReference type="SUPFAM" id="SSF50129">
    <property type="entry name" value="GroES-like"/>
    <property type="match status" value="1"/>
</dbReference>
<evidence type="ECO:0000256" key="2">
    <source>
        <dbReference type="ARBA" id="ARBA00022833"/>
    </source>
</evidence>
<dbReference type="Gene3D" id="3.90.180.10">
    <property type="entry name" value="Medium-chain alcohol dehydrogenases, catalytic domain"/>
    <property type="match status" value="1"/>
</dbReference>
<dbReference type="PANTHER" id="PTHR43401:SF2">
    <property type="entry name" value="L-THREONINE 3-DEHYDROGENASE"/>
    <property type="match status" value="1"/>
</dbReference>
<dbReference type="PANTHER" id="PTHR43401">
    <property type="entry name" value="L-THREONINE 3-DEHYDROGENASE"/>
    <property type="match status" value="1"/>
</dbReference>
<protein>
    <submittedName>
        <fullName evidence="6">Alcohol dehydrogenase</fullName>
    </submittedName>
</protein>
<evidence type="ECO:0000256" key="4">
    <source>
        <dbReference type="RuleBase" id="RU361277"/>
    </source>
</evidence>
<dbReference type="PROSITE" id="PS00059">
    <property type="entry name" value="ADH_ZINC"/>
    <property type="match status" value="1"/>
</dbReference>
<dbReference type="AlphaFoldDB" id="A0A410QF43"/>
<evidence type="ECO:0000313" key="7">
    <source>
        <dbReference type="Proteomes" id="UP000287969"/>
    </source>
</evidence>
<dbReference type="InterPro" id="IPR020843">
    <property type="entry name" value="ER"/>
</dbReference>
<name>A0A410QF43_9FIRM</name>
<proteinExistence type="inferred from homology"/>
<comment type="cofactor">
    <cofactor evidence="4">
        <name>Zn(2+)</name>
        <dbReference type="ChEBI" id="CHEBI:29105"/>
    </cofactor>
</comment>
<dbReference type="GO" id="GO:0008270">
    <property type="term" value="F:zinc ion binding"/>
    <property type="evidence" value="ECO:0007669"/>
    <property type="project" value="InterPro"/>
</dbReference>
<accession>A0A410QF43</accession>
<dbReference type="KEGG" id="spoa:EQM13_14115"/>